<keyword evidence="5" id="KW-1185">Reference proteome</keyword>
<keyword evidence="2" id="KW-0472">Membrane</keyword>
<comment type="caution">
    <text evidence="4">The sequence shown here is derived from an EMBL/GenBank/DDBJ whole genome shotgun (WGS) entry which is preliminary data.</text>
</comment>
<name>A0AAD8EKR8_DIPPU</name>
<evidence type="ECO:0000256" key="1">
    <source>
        <dbReference type="PROSITE-ProRule" id="PRU00042"/>
    </source>
</evidence>
<gene>
    <name evidence="4" type="ORF">L9F63_027555</name>
</gene>
<keyword evidence="1" id="KW-0863">Zinc-finger</keyword>
<dbReference type="InterPro" id="IPR013087">
    <property type="entry name" value="Znf_C2H2_type"/>
</dbReference>
<feature type="transmembrane region" description="Helical" evidence="2">
    <location>
        <begin position="25"/>
        <end position="48"/>
    </location>
</feature>
<keyword evidence="2" id="KW-0812">Transmembrane</keyword>
<reference evidence="4" key="2">
    <citation type="submission" date="2023-05" db="EMBL/GenBank/DDBJ databases">
        <authorList>
            <person name="Fouks B."/>
        </authorList>
    </citation>
    <scope>NUCLEOTIDE SEQUENCE</scope>
    <source>
        <strain evidence="4">Stay&amp;Tobe</strain>
        <tissue evidence="4">Testes</tissue>
    </source>
</reference>
<dbReference type="Proteomes" id="UP001233999">
    <property type="component" value="Unassembled WGS sequence"/>
</dbReference>
<proteinExistence type="predicted"/>
<organism evidence="4 5">
    <name type="scientific">Diploptera punctata</name>
    <name type="common">Pacific beetle cockroach</name>
    <dbReference type="NCBI Taxonomy" id="6984"/>
    <lineage>
        <taxon>Eukaryota</taxon>
        <taxon>Metazoa</taxon>
        <taxon>Ecdysozoa</taxon>
        <taxon>Arthropoda</taxon>
        <taxon>Hexapoda</taxon>
        <taxon>Insecta</taxon>
        <taxon>Pterygota</taxon>
        <taxon>Neoptera</taxon>
        <taxon>Polyneoptera</taxon>
        <taxon>Dictyoptera</taxon>
        <taxon>Blattodea</taxon>
        <taxon>Blaberoidea</taxon>
        <taxon>Blaberidae</taxon>
        <taxon>Diplopterinae</taxon>
        <taxon>Diploptera</taxon>
    </lineage>
</organism>
<keyword evidence="1" id="KW-0479">Metal-binding</keyword>
<accession>A0AAD8EKR8</accession>
<dbReference type="AlphaFoldDB" id="A0AAD8EKR8"/>
<keyword evidence="1" id="KW-0862">Zinc</keyword>
<feature type="non-terminal residue" evidence="4">
    <location>
        <position position="95"/>
    </location>
</feature>
<feature type="non-terminal residue" evidence="4">
    <location>
        <position position="1"/>
    </location>
</feature>
<dbReference type="EMBL" id="JASPKZ010003305">
    <property type="protein sequence ID" value="KAJ9593801.1"/>
    <property type="molecule type" value="Genomic_DNA"/>
</dbReference>
<sequence length="95" mass="11126">VNNTEESRQITAFQMMYLYLRMTNLFLTHQISACMMIFHFLLMINALITHQITSAQMCLIPSILTQKNTNETRIKFICGICTKTFTNKKSLTQHY</sequence>
<evidence type="ECO:0000256" key="2">
    <source>
        <dbReference type="SAM" id="Phobius"/>
    </source>
</evidence>
<feature type="domain" description="C2H2-type" evidence="3">
    <location>
        <begin position="76"/>
        <end position="95"/>
    </location>
</feature>
<evidence type="ECO:0000313" key="5">
    <source>
        <dbReference type="Proteomes" id="UP001233999"/>
    </source>
</evidence>
<keyword evidence="2" id="KW-1133">Transmembrane helix</keyword>
<dbReference type="PROSITE" id="PS50157">
    <property type="entry name" value="ZINC_FINGER_C2H2_2"/>
    <property type="match status" value="1"/>
</dbReference>
<evidence type="ECO:0000313" key="4">
    <source>
        <dbReference type="EMBL" id="KAJ9593801.1"/>
    </source>
</evidence>
<evidence type="ECO:0000259" key="3">
    <source>
        <dbReference type="PROSITE" id="PS50157"/>
    </source>
</evidence>
<dbReference type="GO" id="GO:0008270">
    <property type="term" value="F:zinc ion binding"/>
    <property type="evidence" value="ECO:0007669"/>
    <property type="project" value="UniProtKB-KW"/>
</dbReference>
<protein>
    <recommendedName>
        <fullName evidence="3">C2H2-type domain-containing protein</fullName>
    </recommendedName>
</protein>
<reference evidence="4" key="1">
    <citation type="journal article" date="2023" name="IScience">
        <title>Live-bearing cockroach genome reveals convergent evolutionary mechanisms linked to viviparity in insects and beyond.</title>
        <authorList>
            <person name="Fouks B."/>
            <person name="Harrison M.C."/>
            <person name="Mikhailova A.A."/>
            <person name="Marchal E."/>
            <person name="English S."/>
            <person name="Carruthers M."/>
            <person name="Jennings E.C."/>
            <person name="Chiamaka E.L."/>
            <person name="Frigard R.A."/>
            <person name="Pippel M."/>
            <person name="Attardo G.M."/>
            <person name="Benoit J.B."/>
            <person name="Bornberg-Bauer E."/>
            <person name="Tobe S.S."/>
        </authorList>
    </citation>
    <scope>NUCLEOTIDE SEQUENCE</scope>
    <source>
        <strain evidence="4">Stay&amp;Tobe</strain>
    </source>
</reference>